<evidence type="ECO:0000256" key="3">
    <source>
        <dbReference type="ARBA" id="ARBA00023136"/>
    </source>
</evidence>
<dbReference type="GO" id="GO:0072659">
    <property type="term" value="P:protein localization to plasma membrane"/>
    <property type="evidence" value="ECO:0007669"/>
    <property type="project" value="TreeGrafter"/>
</dbReference>
<sequence>MVRLAKGYVPESWVWRRVERTAMFPFELVIPIAVAVGVVLLFLVNGFVSASPAEIKVVSGPWGQRIIHGKTGFKVPLIERVDSMTAAMIPVDVKTSDYVPTNDFINVQADAAVKVRIATETSELLQAATRNFLYKNIDEISDEVRDTLEGHLRAIIGQMRLKDIVTDRDTFAQRVQDNAHQDLAEMGLEIVAFNIQGFADKDGTIDNLGVANVATIRKDAEIAQARSNQEISEAQAAADKASNEARVNADLDIAQKQTDLAMRKAALKVEADTENAKADAAYEIQKQIQQKDIERETAAANIVKQEQEAVVKQKEVEVTKNTLDSQVRAKADAERYAAEQAAQADLFRRQKEAEAQAYERTQAANATREAMLAEAEGIRAKGDAEAAATAARLTAEAEGLEKKAEAMAKMNQAAVLEMYFNALPDVARAVAEPLANVDSITMYGEGNAAKLTEDITKSMTQVNAGLGDSMGLDLKQLFGALVGAKAIAPTLSDAVAKGVKAGTEKTEKNPSSEQGASDKDPNEKNSGTREK</sequence>
<comment type="similarity">
    <text evidence="2">Belongs to the band 7/mec-2 family. Flotillin subfamily.</text>
</comment>
<keyword evidence="3 5" id="KW-0472">Membrane</keyword>
<dbReference type="GO" id="GO:0002020">
    <property type="term" value="F:protease binding"/>
    <property type="evidence" value="ECO:0007669"/>
    <property type="project" value="TreeGrafter"/>
</dbReference>
<feature type="transmembrane region" description="Helical" evidence="5">
    <location>
        <begin position="21"/>
        <end position="44"/>
    </location>
</feature>
<keyword evidence="5" id="KW-0812">Transmembrane</keyword>
<dbReference type="InterPro" id="IPR027705">
    <property type="entry name" value="Flotillin_fam"/>
</dbReference>
<feature type="domain" description="Flotillin C-terminal" evidence="7">
    <location>
        <begin position="384"/>
        <end position="491"/>
    </location>
</feature>
<evidence type="ECO:0000256" key="4">
    <source>
        <dbReference type="SAM" id="MobiDB-lite"/>
    </source>
</evidence>
<evidence type="ECO:0000256" key="5">
    <source>
        <dbReference type="SAM" id="Phobius"/>
    </source>
</evidence>
<reference evidence="8 9" key="1">
    <citation type="submission" date="2009-01" db="EMBL/GenBank/DDBJ databases">
        <authorList>
            <person name="Madupu R."/>
            <person name="Sebastian Y."/>
            <person name="Durkin A.S."/>
            <person name="Torralba M."/>
            <person name="Methe B."/>
            <person name="Sutton G.G."/>
            <person name="Strausberg R.L."/>
            <person name="Nelson K.E."/>
        </authorList>
    </citation>
    <scope>NUCLEOTIDE SEQUENCE [LARGE SCALE GENOMIC DNA]</scope>
    <source>
        <strain evidence="8 9">ATCC 49626</strain>
    </source>
</reference>
<evidence type="ECO:0000259" key="6">
    <source>
        <dbReference type="Pfam" id="PF01145"/>
    </source>
</evidence>
<dbReference type="Pfam" id="PF01145">
    <property type="entry name" value="Band_7"/>
    <property type="match status" value="1"/>
</dbReference>
<name>B9CNC6_LANR4</name>
<comment type="subcellular location">
    <subcellularLocation>
        <location evidence="1">Membrane</location>
    </subcellularLocation>
</comment>
<accession>B9CNC6</accession>
<dbReference type="InterPro" id="IPR031905">
    <property type="entry name" value="Flotillin_C"/>
</dbReference>
<evidence type="ECO:0000256" key="1">
    <source>
        <dbReference type="ARBA" id="ARBA00004370"/>
    </source>
</evidence>
<feature type="region of interest" description="Disordered" evidence="4">
    <location>
        <begin position="497"/>
        <end position="531"/>
    </location>
</feature>
<dbReference type="Proteomes" id="UP000004070">
    <property type="component" value="Unassembled WGS sequence"/>
</dbReference>
<dbReference type="EMBL" id="ACFE01000003">
    <property type="protein sequence ID" value="EEE17135.1"/>
    <property type="molecule type" value="Genomic_DNA"/>
</dbReference>
<dbReference type="AlphaFoldDB" id="B9CNC6"/>
<proteinExistence type="inferred from homology"/>
<evidence type="ECO:0000313" key="9">
    <source>
        <dbReference type="Proteomes" id="UP000004070"/>
    </source>
</evidence>
<dbReference type="SUPFAM" id="SSF117892">
    <property type="entry name" value="Band 7/SPFH domain"/>
    <property type="match status" value="1"/>
</dbReference>
<dbReference type="STRING" id="1383.IV60_GL001489"/>
<dbReference type="PANTHER" id="PTHR13806:SF46">
    <property type="entry name" value="FLOTILLIN-1-RELATED"/>
    <property type="match status" value="1"/>
</dbReference>
<organism evidence="8 9">
    <name type="scientific">Lancefieldella rimae (strain ATCC 49626 / DSM 7090 / CCUG 31168 / NBRC 15546 / VPI D140H-11A)</name>
    <name type="common">Atopobium rimae</name>
    <dbReference type="NCBI Taxonomy" id="553184"/>
    <lineage>
        <taxon>Bacteria</taxon>
        <taxon>Bacillati</taxon>
        <taxon>Actinomycetota</taxon>
        <taxon>Coriobacteriia</taxon>
        <taxon>Coriobacteriales</taxon>
        <taxon>Atopobiaceae</taxon>
        <taxon>Lancefieldella</taxon>
    </lineage>
</organism>
<protein>
    <submittedName>
        <fullName evidence="8">SPFH/Band 7/PHB domain protein</fullName>
    </submittedName>
</protein>
<dbReference type="InterPro" id="IPR001107">
    <property type="entry name" value="Band_7"/>
</dbReference>
<feature type="compositionally biased region" description="Basic and acidic residues" evidence="4">
    <location>
        <begin position="502"/>
        <end position="531"/>
    </location>
</feature>
<dbReference type="Gene3D" id="3.30.479.30">
    <property type="entry name" value="Band 7 domain"/>
    <property type="match status" value="1"/>
</dbReference>
<dbReference type="eggNOG" id="COG2268">
    <property type="taxonomic scope" value="Bacteria"/>
</dbReference>
<feature type="domain" description="Band 7" evidence="6">
    <location>
        <begin position="65"/>
        <end position="227"/>
    </location>
</feature>
<dbReference type="InterPro" id="IPR036013">
    <property type="entry name" value="Band_7/SPFH_dom_sf"/>
</dbReference>
<comment type="caution">
    <text evidence="8">The sequence shown here is derived from an EMBL/GenBank/DDBJ whole genome shotgun (WGS) entry which is preliminary data.</text>
</comment>
<keyword evidence="5" id="KW-1133">Transmembrane helix</keyword>
<evidence type="ECO:0000256" key="2">
    <source>
        <dbReference type="ARBA" id="ARBA00007161"/>
    </source>
</evidence>
<evidence type="ECO:0000313" key="8">
    <source>
        <dbReference type="EMBL" id="EEE17135.1"/>
    </source>
</evidence>
<evidence type="ECO:0000259" key="7">
    <source>
        <dbReference type="Pfam" id="PF15975"/>
    </source>
</evidence>
<gene>
    <name evidence="8" type="ORF">ATORI0001_1085</name>
</gene>
<dbReference type="Pfam" id="PF15975">
    <property type="entry name" value="Flot"/>
    <property type="match status" value="1"/>
</dbReference>
<dbReference type="GO" id="GO:0005886">
    <property type="term" value="C:plasma membrane"/>
    <property type="evidence" value="ECO:0007669"/>
    <property type="project" value="TreeGrafter"/>
</dbReference>
<dbReference type="PANTHER" id="PTHR13806">
    <property type="entry name" value="FLOTILLIN-RELATED"/>
    <property type="match status" value="1"/>
</dbReference>
<dbReference type="CDD" id="cd03399">
    <property type="entry name" value="SPFH_flotillin"/>
    <property type="match status" value="1"/>
</dbReference>